<sequence>MLATILFYLKGRAKVWFHNHEEEIDSWEACKEQMRVLFRKSTGRKTAAKKELASRAQTSLDLYLSYIQDVLSLCRKADDGMEKSEKVAHILKGIDDGAFNLPICKDCDTADAIIRECQCFEAAKSRRIAHQFARLPNTAATWSCEDLPAPQEPLTAEHVTKIIQRELEAMSPASTCPRACESSSQMVPLVHAIVHRELSNVHRELSNLTANM</sequence>
<dbReference type="Pfam" id="PF03732">
    <property type="entry name" value="Retrotrans_gag"/>
    <property type="match status" value="1"/>
</dbReference>
<organism evidence="2">
    <name type="scientific">Rhipicephalus appendiculatus</name>
    <name type="common">Brown ear tick</name>
    <dbReference type="NCBI Taxonomy" id="34631"/>
    <lineage>
        <taxon>Eukaryota</taxon>
        <taxon>Metazoa</taxon>
        <taxon>Ecdysozoa</taxon>
        <taxon>Arthropoda</taxon>
        <taxon>Chelicerata</taxon>
        <taxon>Arachnida</taxon>
        <taxon>Acari</taxon>
        <taxon>Parasitiformes</taxon>
        <taxon>Ixodida</taxon>
        <taxon>Ixodoidea</taxon>
        <taxon>Ixodidae</taxon>
        <taxon>Rhipicephalinae</taxon>
        <taxon>Rhipicephalus</taxon>
        <taxon>Rhipicephalus</taxon>
    </lineage>
</organism>
<dbReference type="AlphaFoldDB" id="A0A131Z5Q9"/>
<evidence type="ECO:0000313" key="2">
    <source>
        <dbReference type="EMBL" id="JAP86704.1"/>
    </source>
</evidence>
<dbReference type="InterPro" id="IPR005162">
    <property type="entry name" value="Retrotrans_gag_dom"/>
</dbReference>
<accession>A0A131Z5Q9</accession>
<evidence type="ECO:0000259" key="1">
    <source>
        <dbReference type="Pfam" id="PF03732"/>
    </source>
</evidence>
<feature type="domain" description="Retrotransposon gag" evidence="1">
    <location>
        <begin position="6"/>
        <end position="95"/>
    </location>
</feature>
<protein>
    <submittedName>
        <fullName evidence="2">Gag protein</fullName>
    </submittedName>
</protein>
<dbReference type="EMBL" id="GEDV01001853">
    <property type="protein sequence ID" value="JAP86704.1"/>
    <property type="molecule type" value="Transcribed_RNA"/>
</dbReference>
<name>A0A131Z5Q9_RHIAP</name>
<proteinExistence type="predicted"/>
<reference evidence="2" key="1">
    <citation type="journal article" date="2016" name="Ticks Tick Borne Dis.">
        <title>De novo assembly and annotation of the salivary gland transcriptome of Rhipicephalus appendiculatus male and female ticks during blood feeding.</title>
        <authorList>
            <person name="de Castro M.H."/>
            <person name="de Klerk D."/>
            <person name="Pienaar R."/>
            <person name="Latif A.A."/>
            <person name="Rees D.J."/>
            <person name="Mans B.J."/>
        </authorList>
    </citation>
    <scope>NUCLEOTIDE SEQUENCE</scope>
    <source>
        <tissue evidence="2">Salivary glands</tissue>
    </source>
</reference>